<dbReference type="AlphaFoldDB" id="A0A830EI73"/>
<evidence type="ECO:0000313" key="3">
    <source>
        <dbReference type="Proteomes" id="UP000657075"/>
    </source>
</evidence>
<dbReference type="EMBL" id="BMNM01000012">
    <property type="protein sequence ID" value="GGI85255.1"/>
    <property type="molecule type" value="Genomic_DNA"/>
</dbReference>
<reference evidence="2" key="2">
    <citation type="submission" date="2020-09" db="EMBL/GenBank/DDBJ databases">
        <authorList>
            <person name="Sun Q."/>
            <person name="Ohkuma M."/>
        </authorList>
    </citation>
    <scope>NUCLEOTIDE SEQUENCE</scope>
    <source>
        <strain evidence="2">JCM 11219</strain>
    </source>
</reference>
<sequence length="52" mass="5936">MYTGPDVGVTLKDTMYGHELWAWVMGAMSIAATISKRIDGYIILFVILFEYF</sequence>
<gene>
    <name evidence="2" type="ORF">GCM10007112_22800</name>
</gene>
<comment type="caution">
    <text evidence="2">The sequence shown here is derived from an EMBL/GenBank/DDBJ whole genome shotgun (WGS) entry which is preliminary data.</text>
</comment>
<accession>A0A830EI73</accession>
<name>A0A830EI73_9CREN</name>
<reference evidence="2" key="1">
    <citation type="journal article" date="2014" name="Int. J. Syst. Evol. Microbiol.">
        <title>Complete genome sequence of Corynebacterium casei LMG S-19264T (=DSM 44701T), isolated from a smear-ripened cheese.</title>
        <authorList>
            <consortium name="US DOE Joint Genome Institute (JGI-PGF)"/>
            <person name="Walter F."/>
            <person name="Albersmeier A."/>
            <person name="Kalinowski J."/>
            <person name="Ruckert C."/>
        </authorList>
    </citation>
    <scope>NUCLEOTIDE SEQUENCE</scope>
    <source>
        <strain evidence="2">JCM 11219</strain>
    </source>
</reference>
<evidence type="ECO:0000256" key="1">
    <source>
        <dbReference type="SAM" id="Phobius"/>
    </source>
</evidence>
<keyword evidence="1" id="KW-0812">Transmembrane</keyword>
<protein>
    <submittedName>
        <fullName evidence="2">Uncharacterized protein</fullName>
    </submittedName>
</protein>
<keyword evidence="1" id="KW-0472">Membrane</keyword>
<evidence type="ECO:0000313" key="2">
    <source>
        <dbReference type="EMBL" id="GGI85255.1"/>
    </source>
</evidence>
<proteinExistence type="predicted"/>
<organism evidence="2 3">
    <name type="scientific">Vulcanisaeta souniana JCM 11219</name>
    <dbReference type="NCBI Taxonomy" id="1293586"/>
    <lineage>
        <taxon>Archaea</taxon>
        <taxon>Thermoproteota</taxon>
        <taxon>Thermoprotei</taxon>
        <taxon>Thermoproteales</taxon>
        <taxon>Thermoproteaceae</taxon>
        <taxon>Vulcanisaeta</taxon>
    </lineage>
</organism>
<keyword evidence="1" id="KW-1133">Transmembrane helix</keyword>
<dbReference type="Proteomes" id="UP000657075">
    <property type="component" value="Unassembled WGS sequence"/>
</dbReference>
<feature type="transmembrane region" description="Helical" evidence="1">
    <location>
        <begin position="20"/>
        <end position="49"/>
    </location>
</feature>